<dbReference type="Proteomes" id="UP000095751">
    <property type="component" value="Unassembled WGS sequence"/>
</dbReference>
<dbReference type="KEGG" id="fcy:FRACYDRAFT_155556"/>
<protein>
    <recommendedName>
        <fullName evidence="3">HMG box domain-containing protein</fullName>
    </recommendedName>
</protein>
<evidence type="ECO:0000256" key="2">
    <source>
        <dbReference type="PROSITE-ProRule" id="PRU00267"/>
    </source>
</evidence>
<dbReference type="Gene3D" id="1.10.30.10">
    <property type="entry name" value="High mobility group box domain"/>
    <property type="match status" value="1"/>
</dbReference>
<dbReference type="OrthoDB" id="49060at2759"/>
<dbReference type="SMART" id="SM00398">
    <property type="entry name" value="HMG"/>
    <property type="match status" value="1"/>
</dbReference>
<dbReference type="InterPro" id="IPR050342">
    <property type="entry name" value="HMGB"/>
</dbReference>
<evidence type="ECO:0000313" key="5">
    <source>
        <dbReference type="Proteomes" id="UP000095751"/>
    </source>
</evidence>
<accession>A0A1E7EW36</accession>
<dbReference type="InParanoid" id="A0A1E7EW36"/>
<keyword evidence="1 2" id="KW-0238">DNA-binding</keyword>
<keyword evidence="5" id="KW-1185">Reference proteome</keyword>
<dbReference type="SUPFAM" id="SSF47095">
    <property type="entry name" value="HMG-box"/>
    <property type="match status" value="1"/>
</dbReference>
<feature type="DNA-binding region" description="HMG box" evidence="2">
    <location>
        <begin position="5"/>
        <end position="65"/>
    </location>
</feature>
<dbReference type="AlphaFoldDB" id="A0A1E7EW36"/>
<dbReference type="PANTHER" id="PTHR48112:SF22">
    <property type="entry name" value="MITOCHONDRIAL TRANSCRIPTION FACTOR A, ISOFORM B"/>
    <property type="match status" value="1"/>
</dbReference>
<evidence type="ECO:0000256" key="1">
    <source>
        <dbReference type="ARBA" id="ARBA00023125"/>
    </source>
</evidence>
<feature type="non-terminal residue" evidence="4">
    <location>
        <position position="65"/>
    </location>
</feature>
<dbReference type="Pfam" id="PF00505">
    <property type="entry name" value="HMG_box"/>
    <property type="match status" value="1"/>
</dbReference>
<sequence>PIDMPKRPLSAYNLFFKARREAIMLAAEGVGFANLARTIATEWKILDAQERVPYETIAAVDKERY</sequence>
<organism evidence="4 5">
    <name type="scientific">Fragilariopsis cylindrus CCMP1102</name>
    <dbReference type="NCBI Taxonomy" id="635003"/>
    <lineage>
        <taxon>Eukaryota</taxon>
        <taxon>Sar</taxon>
        <taxon>Stramenopiles</taxon>
        <taxon>Ochrophyta</taxon>
        <taxon>Bacillariophyta</taxon>
        <taxon>Bacillariophyceae</taxon>
        <taxon>Bacillariophycidae</taxon>
        <taxon>Bacillariales</taxon>
        <taxon>Bacillariaceae</taxon>
        <taxon>Fragilariopsis</taxon>
    </lineage>
</organism>
<dbReference type="EMBL" id="KV784373">
    <property type="protein sequence ID" value="OEU10181.1"/>
    <property type="molecule type" value="Genomic_DNA"/>
</dbReference>
<evidence type="ECO:0000259" key="3">
    <source>
        <dbReference type="PROSITE" id="PS50118"/>
    </source>
</evidence>
<feature type="non-terminal residue" evidence="4">
    <location>
        <position position="1"/>
    </location>
</feature>
<dbReference type="PROSITE" id="PS50118">
    <property type="entry name" value="HMG_BOX_2"/>
    <property type="match status" value="1"/>
</dbReference>
<dbReference type="InterPro" id="IPR009071">
    <property type="entry name" value="HMG_box_dom"/>
</dbReference>
<keyword evidence="2" id="KW-0539">Nucleus</keyword>
<dbReference type="GO" id="GO:0003677">
    <property type="term" value="F:DNA binding"/>
    <property type="evidence" value="ECO:0007669"/>
    <property type="project" value="UniProtKB-UniRule"/>
</dbReference>
<dbReference type="PANTHER" id="PTHR48112">
    <property type="entry name" value="HIGH MOBILITY GROUP PROTEIN DSP1"/>
    <property type="match status" value="1"/>
</dbReference>
<gene>
    <name evidence="4" type="ORF">FRACYDRAFT_155556</name>
</gene>
<feature type="domain" description="HMG box" evidence="3">
    <location>
        <begin position="5"/>
        <end position="65"/>
    </location>
</feature>
<proteinExistence type="predicted"/>
<dbReference type="GO" id="GO:0005634">
    <property type="term" value="C:nucleus"/>
    <property type="evidence" value="ECO:0007669"/>
    <property type="project" value="UniProtKB-UniRule"/>
</dbReference>
<evidence type="ECO:0000313" key="4">
    <source>
        <dbReference type="EMBL" id="OEU10181.1"/>
    </source>
</evidence>
<name>A0A1E7EW36_9STRA</name>
<dbReference type="InterPro" id="IPR036910">
    <property type="entry name" value="HMG_box_dom_sf"/>
</dbReference>
<reference evidence="4 5" key="1">
    <citation type="submission" date="2016-09" db="EMBL/GenBank/DDBJ databases">
        <title>Extensive genetic diversity and differential bi-allelic expression allows diatom success in the polar Southern Ocean.</title>
        <authorList>
            <consortium name="DOE Joint Genome Institute"/>
            <person name="Mock T."/>
            <person name="Otillar R.P."/>
            <person name="Strauss J."/>
            <person name="Dupont C."/>
            <person name="Frickenhaus S."/>
            <person name="Maumus F."/>
            <person name="Mcmullan M."/>
            <person name="Sanges R."/>
            <person name="Schmutz J."/>
            <person name="Toseland A."/>
            <person name="Valas R."/>
            <person name="Veluchamy A."/>
            <person name="Ward B.J."/>
            <person name="Allen A."/>
            <person name="Barry K."/>
            <person name="Falciatore A."/>
            <person name="Ferrante M."/>
            <person name="Fortunato A.E."/>
            <person name="Gloeckner G."/>
            <person name="Gruber A."/>
            <person name="Hipkin R."/>
            <person name="Janech M."/>
            <person name="Kroth P."/>
            <person name="Leese F."/>
            <person name="Lindquist E."/>
            <person name="Lyon B.R."/>
            <person name="Martin J."/>
            <person name="Mayer C."/>
            <person name="Parker M."/>
            <person name="Quesneville H."/>
            <person name="Raymond J."/>
            <person name="Uhlig C."/>
            <person name="Valentin K.U."/>
            <person name="Worden A.Z."/>
            <person name="Armbrust E.V."/>
            <person name="Bowler C."/>
            <person name="Green B."/>
            <person name="Moulton V."/>
            <person name="Van Oosterhout C."/>
            <person name="Grigoriev I."/>
        </authorList>
    </citation>
    <scope>NUCLEOTIDE SEQUENCE [LARGE SCALE GENOMIC DNA]</scope>
    <source>
        <strain evidence="4 5">CCMP1102</strain>
    </source>
</reference>